<dbReference type="Pfam" id="PF10704">
    <property type="entry name" value="DUF2508"/>
    <property type="match status" value="1"/>
</dbReference>
<dbReference type="RefSeq" id="WP_305994152.1">
    <property type="nucleotide sequence ID" value="NZ_JAVAMP010000019.1"/>
</dbReference>
<dbReference type="EMBL" id="JAVAMP010000019">
    <property type="protein sequence ID" value="MDP5276844.1"/>
    <property type="molecule type" value="Genomic_DNA"/>
</dbReference>
<accession>A0ABT9J5F2</accession>
<gene>
    <name evidence="1" type="ORF">Q5Y73_22375</name>
</gene>
<sequence length="89" mass="10387">MASIQEYLSKLSQSTLNNKKSESINEEINRAKHDWIAAEKKFNYAVDKDQIDFAIFSLEAAEKRYEMLLKQAKKMQTLNKGQMENILED</sequence>
<name>A0ABT9J5F2_9BACL</name>
<evidence type="ECO:0000313" key="2">
    <source>
        <dbReference type="Proteomes" id="UP001231941"/>
    </source>
</evidence>
<comment type="caution">
    <text evidence="1">The sequence shown here is derived from an EMBL/GenBank/DDBJ whole genome shotgun (WGS) entry which is preliminary data.</text>
</comment>
<dbReference type="Proteomes" id="UP001231941">
    <property type="component" value="Unassembled WGS sequence"/>
</dbReference>
<proteinExistence type="predicted"/>
<keyword evidence="2" id="KW-1185">Reference proteome</keyword>
<evidence type="ECO:0000313" key="1">
    <source>
        <dbReference type="EMBL" id="MDP5276844.1"/>
    </source>
</evidence>
<protein>
    <submittedName>
        <fullName evidence="1">DUF2508 family protein</fullName>
    </submittedName>
</protein>
<reference evidence="1 2" key="1">
    <citation type="submission" date="2023-08" db="EMBL/GenBank/DDBJ databases">
        <authorList>
            <person name="Park J.-S."/>
        </authorList>
    </citation>
    <scope>NUCLEOTIDE SEQUENCE [LARGE SCALE GENOMIC DNA]</scope>
    <source>
        <strain evidence="1 2">2205SS18-9</strain>
    </source>
</reference>
<dbReference type="InterPro" id="IPR019644">
    <property type="entry name" value="DUF2508"/>
</dbReference>
<organism evidence="1 2">
    <name type="scientific">Chengkuizengella axinellae</name>
    <dbReference type="NCBI Taxonomy" id="3064388"/>
    <lineage>
        <taxon>Bacteria</taxon>
        <taxon>Bacillati</taxon>
        <taxon>Bacillota</taxon>
        <taxon>Bacilli</taxon>
        <taxon>Bacillales</taxon>
        <taxon>Paenibacillaceae</taxon>
        <taxon>Chengkuizengella</taxon>
    </lineage>
</organism>